<comment type="similarity">
    <text evidence="2">Belongs to the SelU family.</text>
</comment>
<protein>
    <recommendedName>
        <fullName evidence="2">tRNA 2-selenouridine synthase</fullName>
        <ecNumber evidence="2">2.9.1.3</ecNumber>
    </recommendedName>
</protein>
<dbReference type="InterPro" id="IPR001763">
    <property type="entry name" value="Rhodanese-like_dom"/>
</dbReference>
<name>A0ABT3SWY0_9GAMM</name>
<sequence length="362" mass="40915">MVRPDTEDYRALFLADAPMMDLRAPIEFEKGAFSCATSLPLMTDDERAQVGTCYKQQGQDAAIALGHSLVSGELKDRRLHAWSEFARSHSQGYVYCFRGGLRSQTVQRWLQEAGIEYPLVRGGYKAMRRFLIDELERSAASADFVLIGGKTGTGKTRVIWDLPRSADLEGLANHRGSSFGQLPQPQPSQIDFENALSIVLLKLLDQSGERIFLEDEGKLIGRLCVPDVLQAKMANAPMVLLEQSLDERIDVVIEDYIVDLGGRYQQLYGEQGAQLHAEKLQADLLKIRKRLGGELHLQMSEVMADAFDQQHAQGQLEGHRQWIGFLLQEYYDPMYEYQFEQRAGELLFRGDRKAVLAWANSR</sequence>
<dbReference type="SUPFAM" id="SSF52821">
    <property type="entry name" value="Rhodanese/Cell cycle control phosphatase"/>
    <property type="match status" value="1"/>
</dbReference>
<dbReference type="NCBIfam" id="TIGR03167">
    <property type="entry name" value="tRNA_sel_U_synt"/>
    <property type="match status" value="1"/>
</dbReference>
<dbReference type="PROSITE" id="PS50206">
    <property type="entry name" value="RHODANESE_3"/>
    <property type="match status" value="1"/>
</dbReference>
<comment type="catalytic activity">
    <reaction evidence="2">
        <text>5-methylaminomethyl-2-thiouridine(34) in tRNA + selenophosphate + (2E)-geranyl diphosphate + H2O + H(+) = 5-methylaminomethyl-2-selenouridine(34) in tRNA + (2E)-thiogeraniol + phosphate + diphosphate</text>
        <dbReference type="Rhea" id="RHEA:42716"/>
        <dbReference type="Rhea" id="RHEA-COMP:10195"/>
        <dbReference type="Rhea" id="RHEA-COMP:10196"/>
        <dbReference type="ChEBI" id="CHEBI:15377"/>
        <dbReference type="ChEBI" id="CHEBI:15378"/>
        <dbReference type="ChEBI" id="CHEBI:16144"/>
        <dbReference type="ChEBI" id="CHEBI:33019"/>
        <dbReference type="ChEBI" id="CHEBI:43474"/>
        <dbReference type="ChEBI" id="CHEBI:58057"/>
        <dbReference type="ChEBI" id="CHEBI:74455"/>
        <dbReference type="ChEBI" id="CHEBI:82743"/>
        <dbReference type="ChEBI" id="CHEBI:143703"/>
        <dbReference type="EC" id="2.9.1.3"/>
    </reaction>
</comment>
<feature type="active site" description="S-selanylcysteine intermediate" evidence="2">
    <location>
        <position position="96"/>
    </location>
</feature>
<comment type="caution">
    <text evidence="4">The sequence shown here is derived from an EMBL/GenBank/DDBJ whole genome shotgun (WGS) entry which is preliminary data.</text>
</comment>
<dbReference type="RefSeq" id="WP_279252666.1">
    <property type="nucleotide sequence ID" value="NZ_SHNP01000003.1"/>
</dbReference>
<evidence type="ECO:0000256" key="1">
    <source>
        <dbReference type="ARBA" id="ARBA00023266"/>
    </source>
</evidence>
<evidence type="ECO:0000313" key="4">
    <source>
        <dbReference type="EMBL" id="MCX2973817.1"/>
    </source>
</evidence>
<dbReference type="InterPro" id="IPR017582">
    <property type="entry name" value="SelU"/>
</dbReference>
<dbReference type="HAMAP" id="MF_01622">
    <property type="entry name" value="tRNA_sel_U_synth"/>
    <property type="match status" value="1"/>
</dbReference>
<dbReference type="Proteomes" id="UP001143307">
    <property type="component" value="Unassembled WGS sequence"/>
</dbReference>
<dbReference type="PANTHER" id="PTHR30401:SF0">
    <property type="entry name" value="TRNA 2-SELENOURIDINE SYNTHASE"/>
    <property type="match status" value="1"/>
</dbReference>
<comment type="function">
    <text evidence="2">Involved in the post-transcriptional modification of the uridine at the wobble position (U34) of tRNA(Lys), tRNA(Glu) and tRNA(Gln). Catalyzes the conversion of 2-thiouridine (S2U-RNA) to 2-selenouridine (Se2U-RNA). Acts in a two-step process involving geranylation of 2-thiouridine (S2U) to S-geranyl-2-thiouridine (geS2U) and subsequent selenation of the latter derivative to 2-selenouridine (Se2U) in the tRNA chain.</text>
</comment>
<dbReference type="PANTHER" id="PTHR30401">
    <property type="entry name" value="TRNA 2-SELENOURIDINE SYNTHASE"/>
    <property type="match status" value="1"/>
</dbReference>
<dbReference type="EC" id="2.9.1.3" evidence="2"/>
<feature type="domain" description="Rhodanese" evidence="3">
    <location>
        <begin position="13"/>
        <end position="136"/>
    </location>
</feature>
<comment type="catalytic activity">
    <reaction evidence="2">
        <text>5-methylaminomethyl-S-(2E)-geranyl-thiouridine(34) in tRNA + selenophosphate + H(+) = 5-methylaminomethyl-2-(Se-phospho)selenouridine(34) in tRNA + (2E)-thiogeraniol</text>
        <dbReference type="Rhea" id="RHEA:60172"/>
        <dbReference type="Rhea" id="RHEA-COMP:14654"/>
        <dbReference type="Rhea" id="RHEA-COMP:15523"/>
        <dbReference type="ChEBI" id="CHEBI:15378"/>
        <dbReference type="ChEBI" id="CHEBI:16144"/>
        <dbReference type="ChEBI" id="CHEBI:140632"/>
        <dbReference type="ChEBI" id="CHEBI:143702"/>
        <dbReference type="ChEBI" id="CHEBI:143703"/>
    </reaction>
</comment>
<accession>A0ABT3SWY0</accession>
<gene>
    <name evidence="4" type="primary">mnmH</name>
    <name evidence="2" type="synonym">selU</name>
    <name evidence="4" type="ORF">EYC87_09525</name>
</gene>
<dbReference type="InterPro" id="IPR058840">
    <property type="entry name" value="AAA_SelU"/>
</dbReference>
<dbReference type="NCBIfam" id="NF008751">
    <property type="entry name" value="PRK11784.1-3"/>
    <property type="match status" value="1"/>
</dbReference>
<dbReference type="CDD" id="cd01520">
    <property type="entry name" value="RHOD_YbbB"/>
    <property type="match status" value="1"/>
</dbReference>
<dbReference type="InterPro" id="IPR036873">
    <property type="entry name" value="Rhodanese-like_dom_sf"/>
</dbReference>
<comment type="catalytic activity">
    <reaction evidence="2">
        <text>5-methylaminomethyl-2-thiouridine(34) in tRNA + (2E)-geranyl diphosphate = 5-methylaminomethyl-S-(2E)-geranyl-thiouridine(34) in tRNA + diphosphate</text>
        <dbReference type="Rhea" id="RHEA:14085"/>
        <dbReference type="Rhea" id="RHEA-COMP:10195"/>
        <dbReference type="Rhea" id="RHEA-COMP:14654"/>
        <dbReference type="ChEBI" id="CHEBI:33019"/>
        <dbReference type="ChEBI" id="CHEBI:58057"/>
        <dbReference type="ChEBI" id="CHEBI:74455"/>
        <dbReference type="ChEBI" id="CHEBI:140632"/>
    </reaction>
</comment>
<dbReference type="EMBL" id="SHNP01000003">
    <property type="protein sequence ID" value="MCX2973817.1"/>
    <property type="molecule type" value="Genomic_DNA"/>
</dbReference>
<keyword evidence="5" id="KW-1185">Reference proteome</keyword>
<dbReference type="NCBIfam" id="NF008750">
    <property type="entry name" value="PRK11784.1-2"/>
    <property type="match status" value="1"/>
</dbReference>
<reference evidence="4" key="1">
    <citation type="submission" date="2019-02" db="EMBL/GenBank/DDBJ databases">
        <authorList>
            <person name="Li S.-H."/>
        </authorList>
    </citation>
    <scope>NUCLEOTIDE SEQUENCE</scope>
    <source>
        <strain evidence="4">IMCC8485</strain>
    </source>
</reference>
<comment type="subunit">
    <text evidence="2">Monomer.</text>
</comment>
<evidence type="ECO:0000313" key="5">
    <source>
        <dbReference type="Proteomes" id="UP001143307"/>
    </source>
</evidence>
<organism evidence="4 5">
    <name type="scientific">Candidatus Seongchinamella marina</name>
    <dbReference type="NCBI Taxonomy" id="2518990"/>
    <lineage>
        <taxon>Bacteria</taxon>
        <taxon>Pseudomonadati</taxon>
        <taxon>Pseudomonadota</taxon>
        <taxon>Gammaproteobacteria</taxon>
        <taxon>Cellvibrionales</taxon>
        <taxon>Halieaceae</taxon>
        <taxon>Seongchinamella</taxon>
    </lineage>
</organism>
<evidence type="ECO:0000256" key="2">
    <source>
        <dbReference type="HAMAP-Rule" id="MF_01622"/>
    </source>
</evidence>
<keyword evidence="1 2" id="KW-0711">Selenium</keyword>
<dbReference type="SMART" id="SM00450">
    <property type="entry name" value="RHOD"/>
    <property type="match status" value="1"/>
</dbReference>
<keyword evidence="2" id="KW-0808">Transferase</keyword>
<dbReference type="Pfam" id="PF26341">
    <property type="entry name" value="AAA_SelU"/>
    <property type="match status" value="1"/>
</dbReference>
<proteinExistence type="inferred from homology"/>
<comment type="catalytic activity">
    <reaction evidence="2">
        <text>5-methylaminomethyl-2-(Se-phospho)selenouridine(34) in tRNA + H2O = 5-methylaminomethyl-2-selenouridine(34) in tRNA + phosphate</text>
        <dbReference type="Rhea" id="RHEA:60176"/>
        <dbReference type="Rhea" id="RHEA-COMP:10196"/>
        <dbReference type="Rhea" id="RHEA-COMP:15523"/>
        <dbReference type="ChEBI" id="CHEBI:15377"/>
        <dbReference type="ChEBI" id="CHEBI:43474"/>
        <dbReference type="ChEBI" id="CHEBI:82743"/>
        <dbReference type="ChEBI" id="CHEBI:143702"/>
    </reaction>
</comment>
<evidence type="ECO:0000259" key="3">
    <source>
        <dbReference type="PROSITE" id="PS50206"/>
    </source>
</evidence>
<dbReference type="Gene3D" id="3.40.250.10">
    <property type="entry name" value="Rhodanese-like domain"/>
    <property type="match status" value="1"/>
</dbReference>